<dbReference type="Gene3D" id="3.40.50.300">
    <property type="entry name" value="P-loop containing nucleotide triphosphate hydrolases"/>
    <property type="match status" value="1"/>
</dbReference>
<comment type="caution">
    <text evidence="2">The sequence shown here is derived from an EMBL/GenBank/DDBJ whole genome shotgun (WGS) entry which is preliminary data.</text>
</comment>
<feature type="domain" description="G" evidence="1">
    <location>
        <begin position="16"/>
        <end position="86"/>
    </location>
</feature>
<keyword evidence="2" id="KW-0378">Hydrolase</keyword>
<feature type="non-terminal residue" evidence="2">
    <location>
        <position position="216"/>
    </location>
</feature>
<evidence type="ECO:0000313" key="3">
    <source>
        <dbReference type="Proteomes" id="UP001321760"/>
    </source>
</evidence>
<dbReference type="GO" id="GO:0016787">
    <property type="term" value="F:hydrolase activity"/>
    <property type="evidence" value="ECO:0007669"/>
    <property type="project" value="UniProtKB-KW"/>
</dbReference>
<dbReference type="GO" id="GO:0005525">
    <property type="term" value="F:GTP binding"/>
    <property type="evidence" value="ECO:0007669"/>
    <property type="project" value="InterPro"/>
</dbReference>
<accession>A0AAV9GSU3</accession>
<dbReference type="Pfam" id="PF01926">
    <property type="entry name" value="MMR_HSR1"/>
    <property type="match status" value="1"/>
</dbReference>
<dbReference type="EMBL" id="MU865932">
    <property type="protein sequence ID" value="KAK4450487.1"/>
    <property type="molecule type" value="Genomic_DNA"/>
</dbReference>
<dbReference type="InterPro" id="IPR027417">
    <property type="entry name" value="P-loop_NTPase"/>
</dbReference>
<name>A0AAV9GSU3_9PEZI</name>
<dbReference type="InterPro" id="IPR006073">
    <property type="entry name" value="GTP-bd"/>
</dbReference>
<dbReference type="Proteomes" id="UP001321760">
    <property type="component" value="Unassembled WGS sequence"/>
</dbReference>
<organism evidence="2 3">
    <name type="scientific">Podospora aff. communis PSN243</name>
    <dbReference type="NCBI Taxonomy" id="3040156"/>
    <lineage>
        <taxon>Eukaryota</taxon>
        <taxon>Fungi</taxon>
        <taxon>Dikarya</taxon>
        <taxon>Ascomycota</taxon>
        <taxon>Pezizomycotina</taxon>
        <taxon>Sordariomycetes</taxon>
        <taxon>Sordariomycetidae</taxon>
        <taxon>Sordariales</taxon>
        <taxon>Podosporaceae</taxon>
        <taxon>Podospora</taxon>
    </lineage>
</organism>
<proteinExistence type="predicted"/>
<keyword evidence="3" id="KW-1185">Reference proteome</keyword>
<protein>
    <submittedName>
        <fullName evidence="2">P-loop containing nucleoside triphosphate hydrolase protein</fullName>
    </submittedName>
</protein>
<evidence type="ECO:0000313" key="2">
    <source>
        <dbReference type="EMBL" id="KAK4450487.1"/>
    </source>
</evidence>
<reference evidence="2" key="1">
    <citation type="journal article" date="2023" name="Mol. Phylogenet. Evol.">
        <title>Genome-scale phylogeny and comparative genomics of the fungal order Sordariales.</title>
        <authorList>
            <person name="Hensen N."/>
            <person name="Bonometti L."/>
            <person name="Westerberg I."/>
            <person name="Brannstrom I.O."/>
            <person name="Guillou S."/>
            <person name="Cros-Aarteil S."/>
            <person name="Calhoun S."/>
            <person name="Haridas S."/>
            <person name="Kuo A."/>
            <person name="Mondo S."/>
            <person name="Pangilinan J."/>
            <person name="Riley R."/>
            <person name="LaButti K."/>
            <person name="Andreopoulos B."/>
            <person name="Lipzen A."/>
            <person name="Chen C."/>
            <person name="Yan M."/>
            <person name="Daum C."/>
            <person name="Ng V."/>
            <person name="Clum A."/>
            <person name="Steindorff A."/>
            <person name="Ohm R.A."/>
            <person name="Martin F."/>
            <person name="Silar P."/>
            <person name="Natvig D.O."/>
            <person name="Lalanne C."/>
            <person name="Gautier V."/>
            <person name="Ament-Velasquez S.L."/>
            <person name="Kruys A."/>
            <person name="Hutchinson M.I."/>
            <person name="Powell A.J."/>
            <person name="Barry K."/>
            <person name="Miller A.N."/>
            <person name="Grigoriev I.V."/>
            <person name="Debuchy R."/>
            <person name="Gladieux P."/>
            <person name="Hiltunen Thoren M."/>
            <person name="Johannesson H."/>
        </authorList>
    </citation>
    <scope>NUCLEOTIDE SEQUENCE</scope>
    <source>
        <strain evidence="2">PSN243</strain>
    </source>
</reference>
<dbReference type="AlphaFoldDB" id="A0AAV9GSU3"/>
<gene>
    <name evidence="2" type="ORF">QBC34DRAFT_324013</name>
</gene>
<evidence type="ECO:0000259" key="1">
    <source>
        <dbReference type="Pfam" id="PF01926"/>
    </source>
</evidence>
<dbReference type="SUPFAM" id="SSF52540">
    <property type="entry name" value="P-loop containing nucleoside triphosphate hydrolases"/>
    <property type="match status" value="1"/>
</dbReference>
<reference evidence="2" key="2">
    <citation type="submission" date="2023-05" db="EMBL/GenBank/DDBJ databases">
        <authorList>
            <consortium name="Lawrence Berkeley National Laboratory"/>
            <person name="Steindorff A."/>
            <person name="Hensen N."/>
            <person name="Bonometti L."/>
            <person name="Westerberg I."/>
            <person name="Brannstrom I.O."/>
            <person name="Guillou S."/>
            <person name="Cros-Aarteil S."/>
            <person name="Calhoun S."/>
            <person name="Haridas S."/>
            <person name="Kuo A."/>
            <person name="Mondo S."/>
            <person name="Pangilinan J."/>
            <person name="Riley R."/>
            <person name="Labutti K."/>
            <person name="Andreopoulos B."/>
            <person name="Lipzen A."/>
            <person name="Chen C."/>
            <person name="Yanf M."/>
            <person name="Daum C."/>
            <person name="Ng V."/>
            <person name="Clum A."/>
            <person name="Ohm R."/>
            <person name="Martin F."/>
            <person name="Silar P."/>
            <person name="Natvig D."/>
            <person name="Lalanne C."/>
            <person name="Gautier V."/>
            <person name="Ament-Velasquez S.L."/>
            <person name="Kruys A."/>
            <person name="Hutchinson M.I."/>
            <person name="Powell A.J."/>
            <person name="Barry K."/>
            <person name="Miller A.N."/>
            <person name="Grigoriev I.V."/>
            <person name="Debuchy R."/>
            <person name="Gladieux P."/>
            <person name="Thoren M.H."/>
            <person name="Johannesson H."/>
        </authorList>
    </citation>
    <scope>NUCLEOTIDE SEQUENCE</scope>
    <source>
        <strain evidence="2">PSN243</strain>
    </source>
</reference>
<sequence length="216" mass="24265">MLLLSRPMAPSNVVLLLIGLHGTGKSTFAKAATGQDVKVNPTGGVDAYTKECNKYTVDFKQRRFIIIDTPGMADQNTIEENLDVLQQVADQLQNLDQERVNGVIYFHSIEGARLSGVDRDNIRILKKICGDEFFPRVAFVTTRWDRIRRSEWDPILVPRNRDLETERMKLLPNGPSIFRFLNDGESHKAVLDYFAGLEDGTAANRGDKKARRSGTG</sequence>